<reference evidence="2" key="2">
    <citation type="submission" date="2011-02" db="EMBL/GenBank/DDBJ databases">
        <title>The complete genome of Fluviicola taffensis DSM 16823.</title>
        <authorList>
            <consortium name="US DOE Joint Genome Institute (JGI-PGF)"/>
            <person name="Lucas S."/>
            <person name="Copeland A."/>
            <person name="Lapidus A."/>
            <person name="Bruce D."/>
            <person name="Goodwin L."/>
            <person name="Pitluck S."/>
            <person name="Kyrpides N."/>
            <person name="Mavromatis K."/>
            <person name="Ivanova N."/>
            <person name="Mikhailova N."/>
            <person name="Pagani I."/>
            <person name="Chertkov O."/>
            <person name="Detter J.C."/>
            <person name="Han C."/>
            <person name="Tapia R."/>
            <person name="Land M."/>
            <person name="Hauser L."/>
            <person name="Markowitz V."/>
            <person name="Cheng J.-F."/>
            <person name="Hugenholtz P."/>
            <person name="Woyke T."/>
            <person name="Wu D."/>
            <person name="Tindall B."/>
            <person name="Pomrenke H.G."/>
            <person name="Brambilla E."/>
            <person name="Klenk H.-P."/>
            <person name="Eisen J.A."/>
        </authorList>
    </citation>
    <scope>NUCLEOTIDE SEQUENCE [LARGE SCALE GENOMIC DNA]</scope>
    <source>
        <strain evidence="2">DSM 16823 / RW262 / RW262</strain>
    </source>
</reference>
<dbReference type="STRING" id="755732.Fluta_2436"/>
<evidence type="ECO:0000313" key="1">
    <source>
        <dbReference type="EMBL" id="AEA44421.1"/>
    </source>
</evidence>
<dbReference type="KEGG" id="fte:Fluta_2436"/>
<sequence precursor="true">MKIFTRILVVIVVSFVGLASCSKVKRVENQLTKKEGKWDVKSVDYKYYLDGSVEESDNYPATGTMEFKKNGSFFLNIFLGVVPLTSSGTWTNTEDQITLIANGQPSVLKITDGPKKGKLVLVETYSYPDSNEKETYTYHMEQ</sequence>
<dbReference type="HOGENOM" id="CLU_1812950_0_0_10"/>
<accession>F2ID27</accession>
<organism evidence="1 2">
    <name type="scientific">Fluviicola taffensis (strain DSM 16823 / NCIMB 13979 / RW262)</name>
    <dbReference type="NCBI Taxonomy" id="755732"/>
    <lineage>
        <taxon>Bacteria</taxon>
        <taxon>Pseudomonadati</taxon>
        <taxon>Bacteroidota</taxon>
        <taxon>Flavobacteriia</taxon>
        <taxon>Flavobacteriales</taxon>
        <taxon>Crocinitomicaceae</taxon>
        <taxon>Fluviicola</taxon>
    </lineage>
</organism>
<gene>
    <name evidence="1" type="ordered locus">Fluta_2436</name>
</gene>
<name>F2ID27_FLUTR</name>
<dbReference type="RefSeq" id="WP_013687191.1">
    <property type="nucleotide sequence ID" value="NC_015321.1"/>
</dbReference>
<dbReference type="OrthoDB" id="795195at2"/>
<evidence type="ECO:0008006" key="3">
    <source>
        <dbReference type="Google" id="ProtNLM"/>
    </source>
</evidence>
<evidence type="ECO:0000313" key="2">
    <source>
        <dbReference type="Proteomes" id="UP000007463"/>
    </source>
</evidence>
<dbReference type="PROSITE" id="PS51257">
    <property type="entry name" value="PROKAR_LIPOPROTEIN"/>
    <property type="match status" value="1"/>
</dbReference>
<keyword evidence="2" id="KW-1185">Reference proteome</keyword>
<reference evidence="1 2" key="1">
    <citation type="journal article" date="2011" name="Stand. Genomic Sci.">
        <title>Complete genome sequence of the gliding freshwater bacterium Fluviicola taffensis type strain (RW262).</title>
        <authorList>
            <person name="Woyke T."/>
            <person name="Chertkov O."/>
            <person name="Lapidus A."/>
            <person name="Nolan M."/>
            <person name="Lucas S."/>
            <person name="Del Rio T.G."/>
            <person name="Tice H."/>
            <person name="Cheng J.F."/>
            <person name="Tapia R."/>
            <person name="Han C."/>
            <person name="Goodwin L."/>
            <person name="Pitluck S."/>
            <person name="Liolios K."/>
            <person name="Pagani I."/>
            <person name="Ivanova N."/>
            <person name="Huntemann M."/>
            <person name="Mavromatis K."/>
            <person name="Mikhailova N."/>
            <person name="Pati A."/>
            <person name="Chen A."/>
            <person name="Palaniappan K."/>
            <person name="Land M."/>
            <person name="Hauser L."/>
            <person name="Brambilla E.M."/>
            <person name="Rohde M."/>
            <person name="Mwirichia R."/>
            <person name="Sikorski J."/>
            <person name="Tindall B.J."/>
            <person name="Goker M."/>
            <person name="Bristow J."/>
            <person name="Eisen J.A."/>
            <person name="Markowitz V."/>
            <person name="Hugenholtz P."/>
            <person name="Klenk H.P."/>
            <person name="Kyrpides N.C."/>
        </authorList>
    </citation>
    <scope>NUCLEOTIDE SEQUENCE [LARGE SCALE GENOMIC DNA]</scope>
    <source>
        <strain evidence="2">DSM 16823 / RW262 / RW262</strain>
    </source>
</reference>
<protein>
    <recommendedName>
        <fullName evidence="3">Lipocalin-like domain-containing protein</fullName>
    </recommendedName>
</protein>
<dbReference type="AlphaFoldDB" id="F2ID27"/>
<dbReference type="EMBL" id="CP002542">
    <property type="protein sequence ID" value="AEA44421.1"/>
    <property type="molecule type" value="Genomic_DNA"/>
</dbReference>
<proteinExistence type="predicted"/>
<dbReference type="Proteomes" id="UP000007463">
    <property type="component" value="Chromosome"/>
</dbReference>